<organism evidence="1 2">
    <name type="scientific">Jiella endophytica</name>
    <dbReference type="NCBI Taxonomy" id="2558362"/>
    <lineage>
        <taxon>Bacteria</taxon>
        <taxon>Pseudomonadati</taxon>
        <taxon>Pseudomonadota</taxon>
        <taxon>Alphaproteobacteria</taxon>
        <taxon>Hyphomicrobiales</taxon>
        <taxon>Aurantimonadaceae</taxon>
        <taxon>Jiella</taxon>
    </lineage>
</organism>
<proteinExistence type="predicted"/>
<dbReference type="InterPro" id="IPR002636">
    <property type="entry name" value="DUF29"/>
</dbReference>
<sequence length="84" mass="9807">MEWQRQPDRRSRSWRSTINRERGTLQIDEAKNPSLAARPQGLVDEAYRAARVDAADETELPLSTFPETCPYTVDQLRDRDYLPE</sequence>
<protein>
    <submittedName>
        <fullName evidence="1">DUF29 domain-containing protein</fullName>
    </submittedName>
</protein>
<dbReference type="Proteomes" id="UP000298179">
    <property type="component" value="Unassembled WGS sequence"/>
</dbReference>
<dbReference type="OrthoDB" id="425753at2"/>
<dbReference type="RefSeq" id="WP_134759411.1">
    <property type="nucleotide sequence ID" value="NZ_SOZD01000001.1"/>
</dbReference>
<dbReference type="PANTHER" id="PTHR34235">
    <property type="entry name" value="SLR1203 PROTEIN-RELATED"/>
    <property type="match status" value="1"/>
</dbReference>
<dbReference type="EMBL" id="SOZD01000001">
    <property type="protein sequence ID" value="TFF27114.1"/>
    <property type="molecule type" value="Genomic_DNA"/>
</dbReference>
<reference evidence="1 2" key="1">
    <citation type="submission" date="2019-03" db="EMBL/GenBank/DDBJ databases">
        <title>Jiella endophytica sp. nov., a novel endophytic bacterium isolated from root of Ficus microcarpa Linn. f.</title>
        <authorList>
            <person name="Tuo L."/>
        </authorList>
    </citation>
    <scope>NUCLEOTIDE SEQUENCE [LARGE SCALE GENOMIC DNA]</scope>
    <source>
        <strain evidence="1 2">CBS5Q-3</strain>
    </source>
</reference>
<evidence type="ECO:0000313" key="1">
    <source>
        <dbReference type="EMBL" id="TFF27114.1"/>
    </source>
</evidence>
<dbReference type="Gene3D" id="1.20.1220.20">
    <property type="entry name" value="Uncharcterised protein PF01724"/>
    <property type="match status" value="1"/>
</dbReference>
<gene>
    <name evidence="1" type="ORF">E3C22_01120</name>
</gene>
<keyword evidence="2" id="KW-1185">Reference proteome</keyword>
<accession>A0A4Y8RUK4</accession>
<dbReference type="AlphaFoldDB" id="A0A4Y8RUK4"/>
<evidence type="ECO:0000313" key="2">
    <source>
        <dbReference type="Proteomes" id="UP000298179"/>
    </source>
</evidence>
<comment type="caution">
    <text evidence="1">The sequence shown here is derived from an EMBL/GenBank/DDBJ whole genome shotgun (WGS) entry which is preliminary data.</text>
</comment>
<dbReference type="PANTHER" id="PTHR34235:SF1">
    <property type="entry name" value="SLR0416 PROTEIN"/>
    <property type="match status" value="1"/>
</dbReference>
<dbReference type="Pfam" id="PF01724">
    <property type="entry name" value="DUF29"/>
    <property type="match status" value="1"/>
</dbReference>
<name>A0A4Y8RUK4_9HYPH</name>